<dbReference type="PANTHER" id="PTHR46833">
    <property type="entry name" value="TELOMERIC REPEAT-BINDING FACTOR 2 TERF2"/>
    <property type="match status" value="1"/>
</dbReference>
<dbReference type="GO" id="GO:0032208">
    <property type="term" value="P:negative regulation of telomere maintenance via recombination"/>
    <property type="evidence" value="ECO:0007669"/>
    <property type="project" value="TreeGrafter"/>
</dbReference>
<feature type="compositionally biased region" description="Polar residues" evidence="7">
    <location>
        <begin position="318"/>
        <end position="334"/>
    </location>
</feature>
<dbReference type="GO" id="GO:0032210">
    <property type="term" value="P:regulation of telomere maintenance via telomerase"/>
    <property type="evidence" value="ECO:0007669"/>
    <property type="project" value="TreeGrafter"/>
</dbReference>
<evidence type="ECO:0000259" key="8">
    <source>
        <dbReference type="PROSITE" id="PS50090"/>
    </source>
</evidence>
<protein>
    <submittedName>
        <fullName evidence="10">Telomeric repeat binding factor 2</fullName>
    </submittedName>
</protein>
<dbReference type="SMART" id="SM00717">
    <property type="entry name" value="SANT"/>
    <property type="match status" value="1"/>
</dbReference>
<dbReference type="InterPro" id="IPR001005">
    <property type="entry name" value="SANT/Myb"/>
</dbReference>
<dbReference type="KEGG" id="hcq:109528417"/>
<evidence type="ECO:0000256" key="3">
    <source>
        <dbReference type="ARBA" id="ARBA00022895"/>
    </source>
</evidence>
<dbReference type="GeneTree" id="ENSGT00940000158316"/>
<evidence type="ECO:0000256" key="4">
    <source>
        <dbReference type="ARBA" id="ARBA00023125"/>
    </source>
</evidence>
<keyword evidence="4" id="KW-0238">DNA-binding</keyword>
<keyword evidence="2" id="KW-0158">Chromosome</keyword>
<dbReference type="Gene3D" id="1.25.40.210">
    <property type="entry name" value="Telomere repeat-binding factor, dimerisation domain"/>
    <property type="match status" value="1"/>
</dbReference>
<dbReference type="GO" id="GO:0005654">
    <property type="term" value="C:nucleoplasm"/>
    <property type="evidence" value="ECO:0007669"/>
    <property type="project" value="UniProtKB-ARBA"/>
</dbReference>
<dbReference type="GO" id="GO:0070198">
    <property type="term" value="P:protein localization to chromosome, telomeric region"/>
    <property type="evidence" value="ECO:0007669"/>
    <property type="project" value="TreeGrafter"/>
</dbReference>
<dbReference type="GO" id="GO:1905839">
    <property type="term" value="P:negative regulation of telomeric D-loop disassembly"/>
    <property type="evidence" value="ECO:0007669"/>
    <property type="project" value="TreeGrafter"/>
</dbReference>
<feature type="region of interest" description="Disordered" evidence="7">
    <location>
        <begin position="489"/>
        <end position="515"/>
    </location>
</feature>
<evidence type="ECO:0000256" key="5">
    <source>
        <dbReference type="ARBA" id="ARBA00023242"/>
    </source>
</evidence>
<feature type="domain" description="HTH myb-type" evidence="9">
    <location>
        <begin position="548"/>
        <end position="605"/>
    </location>
</feature>
<dbReference type="InterPro" id="IPR017930">
    <property type="entry name" value="Myb_dom"/>
</dbReference>
<sequence length="606" mass="67720">MAEEEQHTEREESLVNRWLVDHYISLALQLFDDDQYQGFCEVRQVIQSIMARPVAASDVMPKKVFVMQLLSRVNEGEKLDMTFENNGSLCPLESALTLLESLHGTSDVSQKALKNICFLVKEMLVKLFIKNKEFDKAKEVLRLFPKSAKKKIFMDLIRQRSNKHQVIEEMEFKQLKDQILAFCREFCPFSVPFLDKIAKQLINELDKQSDKGTTTNEPDNCAPSTSAEVNAQLMICDHSVISKERLDIAYQALAAGEVTIPFSQLEEEVENEATLAAPDKGDTSANSESQELFQRNSGSPLEAAPAAPPTQTDAPPQSKSNSTQNTARKTISVSTRKRNFHDMAKMIMEPDSQASLLLANSQEQEAAVRADEPARLQTVACQTDMEGVPLKRPRSATTDALSKSSDVEASPQHEEQTSSAASSKQVSEGACHIPTLPDGKCTESEESPSDNVDIVPDSPACDNSPARKRSSAPTSKYFRNKGGVVITDLSLDNSPLNHQCPTAQKSSTPNKDPSRAKWKALYSNAKESKVTWAEEEALFNDSSDRSSLSGIKKRMWTEEESRKLKEGVKKFGEGNWHKIKSYYSFGDRTNVHLKDRWRTMKKQNLV</sequence>
<dbReference type="GO" id="GO:0031627">
    <property type="term" value="P:telomeric loop formation"/>
    <property type="evidence" value="ECO:0007669"/>
    <property type="project" value="TreeGrafter"/>
</dbReference>
<feature type="compositionally biased region" description="Low complexity" evidence="7">
    <location>
        <begin position="303"/>
        <end position="317"/>
    </location>
</feature>
<evidence type="ECO:0000313" key="11">
    <source>
        <dbReference type="Proteomes" id="UP000264820"/>
    </source>
</evidence>
<dbReference type="SUPFAM" id="SSF63600">
    <property type="entry name" value="Telomeric repeat binding factor (TRF) dimerisation domain"/>
    <property type="match status" value="1"/>
</dbReference>
<dbReference type="InterPro" id="IPR030657">
    <property type="entry name" value="TERF2"/>
</dbReference>
<evidence type="ECO:0000313" key="10">
    <source>
        <dbReference type="Ensembl" id="ENSHCOP00000014571.1"/>
    </source>
</evidence>
<dbReference type="CDD" id="cd11660">
    <property type="entry name" value="SANT_TRF"/>
    <property type="match status" value="1"/>
</dbReference>
<evidence type="ECO:0000259" key="9">
    <source>
        <dbReference type="PROSITE" id="PS51294"/>
    </source>
</evidence>
<evidence type="ECO:0000256" key="1">
    <source>
        <dbReference type="ARBA" id="ARBA00004574"/>
    </source>
</evidence>
<feature type="compositionally biased region" description="Polar residues" evidence="7">
    <location>
        <begin position="417"/>
        <end position="426"/>
    </location>
</feature>
<evidence type="ECO:0000256" key="2">
    <source>
        <dbReference type="ARBA" id="ARBA00022454"/>
    </source>
</evidence>
<dbReference type="RefSeq" id="XP_019746534.1">
    <property type="nucleotide sequence ID" value="XM_019890975.1"/>
</dbReference>
<dbReference type="GO" id="GO:0070187">
    <property type="term" value="C:shelterin complex"/>
    <property type="evidence" value="ECO:0007669"/>
    <property type="project" value="TreeGrafter"/>
</dbReference>
<dbReference type="GO" id="GO:0098505">
    <property type="term" value="F:G-rich strand telomeric DNA binding"/>
    <property type="evidence" value="ECO:0007669"/>
    <property type="project" value="TreeGrafter"/>
</dbReference>
<dbReference type="Ensembl" id="ENSHCOT00000022235.1">
    <property type="protein sequence ID" value="ENSHCOP00000014571.1"/>
    <property type="gene ID" value="ENSHCOG00000017978.1"/>
</dbReference>
<dbReference type="Proteomes" id="UP000264820">
    <property type="component" value="Unplaced"/>
</dbReference>
<feature type="compositionally biased region" description="Polar residues" evidence="7">
    <location>
        <begin position="490"/>
        <end position="511"/>
    </location>
</feature>
<dbReference type="GO" id="GO:0061820">
    <property type="term" value="P:telomeric D-loop disassembly"/>
    <property type="evidence" value="ECO:0007669"/>
    <property type="project" value="TreeGrafter"/>
</dbReference>
<dbReference type="STRING" id="109280.ENSHCOP00000014571"/>
<proteinExistence type="predicted"/>
<dbReference type="OrthoDB" id="608866at2759"/>
<feature type="region of interest" description="Disordered" evidence="7">
    <location>
        <begin position="269"/>
        <end position="337"/>
    </location>
</feature>
<dbReference type="InterPro" id="IPR036507">
    <property type="entry name" value="Telomere_rpt-bd_fac_dimer_sf"/>
</dbReference>
<dbReference type="Pfam" id="PF08558">
    <property type="entry name" value="TRF"/>
    <property type="match status" value="1"/>
</dbReference>
<keyword evidence="3" id="KW-0779">Telomere</keyword>
<dbReference type="GO" id="GO:0003691">
    <property type="term" value="F:double-stranded telomeric DNA binding"/>
    <property type="evidence" value="ECO:0007669"/>
    <property type="project" value="TreeGrafter"/>
</dbReference>
<accession>A0A3Q2YA46</accession>
<dbReference type="GeneID" id="109528417"/>
<dbReference type="AlphaFoldDB" id="A0A3Q2YA46"/>
<feature type="compositionally biased region" description="Polar residues" evidence="7">
    <location>
        <begin position="283"/>
        <end position="299"/>
    </location>
</feature>
<dbReference type="InterPro" id="IPR009057">
    <property type="entry name" value="Homeodomain-like_sf"/>
</dbReference>
<reference evidence="10" key="1">
    <citation type="submission" date="2025-08" db="UniProtKB">
        <authorList>
            <consortium name="Ensembl"/>
        </authorList>
    </citation>
    <scope>IDENTIFICATION</scope>
</reference>
<reference evidence="10" key="2">
    <citation type="submission" date="2025-09" db="UniProtKB">
        <authorList>
            <consortium name="Ensembl"/>
        </authorList>
    </citation>
    <scope>IDENTIFICATION</scope>
</reference>
<keyword evidence="11" id="KW-1185">Reference proteome</keyword>
<dbReference type="GO" id="GO:0042803">
    <property type="term" value="F:protein homodimerization activity"/>
    <property type="evidence" value="ECO:0007669"/>
    <property type="project" value="InterPro"/>
</dbReference>
<comment type="subcellular location">
    <subcellularLocation>
        <location evidence="1">Chromosome</location>
        <location evidence="1">Telomere</location>
    </subcellularLocation>
</comment>
<dbReference type="CTD" id="192316"/>
<feature type="compositionally biased region" description="Polar residues" evidence="7">
    <location>
        <begin position="395"/>
        <end position="404"/>
    </location>
</feature>
<organism evidence="10 11">
    <name type="scientific">Hippocampus comes</name>
    <name type="common">Tiger tail seahorse</name>
    <dbReference type="NCBI Taxonomy" id="109280"/>
    <lineage>
        <taxon>Eukaryota</taxon>
        <taxon>Metazoa</taxon>
        <taxon>Chordata</taxon>
        <taxon>Craniata</taxon>
        <taxon>Vertebrata</taxon>
        <taxon>Euteleostomi</taxon>
        <taxon>Actinopterygii</taxon>
        <taxon>Neopterygii</taxon>
        <taxon>Teleostei</taxon>
        <taxon>Neoteleostei</taxon>
        <taxon>Acanthomorphata</taxon>
        <taxon>Syngnathiaria</taxon>
        <taxon>Syngnathiformes</taxon>
        <taxon>Syngnathoidei</taxon>
        <taxon>Syngnathidae</taxon>
        <taxon>Hippocampus</taxon>
    </lineage>
</organism>
<keyword evidence="5" id="KW-0539">Nucleus</keyword>
<dbReference type="Gene3D" id="1.10.10.60">
    <property type="entry name" value="Homeodomain-like"/>
    <property type="match status" value="1"/>
</dbReference>
<dbReference type="PROSITE" id="PS50090">
    <property type="entry name" value="MYB_LIKE"/>
    <property type="match status" value="1"/>
</dbReference>
<feature type="region of interest" description="Disordered" evidence="7">
    <location>
        <begin position="385"/>
        <end position="477"/>
    </location>
</feature>
<dbReference type="GO" id="GO:0031848">
    <property type="term" value="P:protection from non-homologous end joining at telomere"/>
    <property type="evidence" value="ECO:0007669"/>
    <property type="project" value="InterPro"/>
</dbReference>
<evidence type="ECO:0000256" key="6">
    <source>
        <dbReference type="ARBA" id="ARBA00023306"/>
    </source>
</evidence>
<name>A0A3Q2YA46_HIPCM</name>
<keyword evidence="6" id="KW-0131">Cell cycle</keyword>
<dbReference type="OMA" id="EKETWME"/>
<feature type="domain" description="Myb-like" evidence="8">
    <location>
        <begin position="548"/>
        <end position="601"/>
    </location>
</feature>
<dbReference type="PANTHER" id="PTHR46833:SF1">
    <property type="entry name" value="TELOMERIC REPEAT-BINDING FACTOR 2"/>
    <property type="match status" value="1"/>
</dbReference>
<dbReference type="PROSITE" id="PS51294">
    <property type="entry name" value="HTH_MYB"/>
    <property type="match status" value="1"/>
</dbReference>
<dbReference type="GO" id="GO:0003720">
    <property type="term" value="F:telomerase activity"/>
    <property type="evidence" value="ECO:0007669"/>
    <property type="project" value="TreeGrafter"/>
</dbReference>
<evidence type="ECO:0000256" key="7">
    <source>
        <dbReference type="SAM" id="MobiDB-lite"/>
    </source>
</evidence>
<dbReference type="Pfam" id="PF00249">
    <property type="entry name" value="Myb_DNA-binding"/>
    <property type="match status" value="1"/>
</dbReference>
<dbReference type="InterPro" id="IPR013867">
    <property type="entry name" value="Telomere_rpt-bd_fac_dimer_dom"/>
</dbReference>
<dbReference type="SUPFAM" id="SSF46689">
    <property type="entry name" value="Homeodomain-like"/>
    <property type="match status" value="1"/>
</dbReference>